<dbReference type="InterPro" id="IPR036390">
    <property type="entry name" value="WH_DNA-bd_sf"/>
</dbReference>
<dbReference type="OrthoDB" id="1315521at2"/>
<name>A0A2T0TEK2_9BACT</name>
<dbReference type="InterPro" id="IPR013196">
    <property type="entry name" value="HTH_11"/>
</dbReference>
<sequence>MIAQQKLLRVFTLIRLLKQRPGRTIAQLAQALDIDKRSVYRYLTLLEEVGYEVDNDGKPTRYFIFEDETMRQPRFTEEETQMIRQAMAGFAPTHPLLAGIQQKLFLASTLQPLADGLVDLHPSKIVECLAEAIRGRL</sequence>
<proteinExistence type="predicted"/>
<dbReference type="Proteomes" id="UP000238375">
    <property type="component" value="Unassembled WGS sequence"/>
</dbReference>
<comment type="caution">
    <text evidence="2">The sequence shown here is derived from an EMBL/GenBank/DDBJ whole genome shotgun (WGS) entry which is preliminary data.</text>
</comment>
<dbReference type="RefSeq" id="WP_106136487.1">
    <property type="nucleotide sequence ID" value="NZ_PVTE01000003.1"/>
</dbReference>
<dbReference type="InterPro" id="IPR036388">
    <property type="entry name" value="WH-like_DNA-bd_sf"/>
</dbReference>
<protein>
    <submittedName>
        <fullName evidence="2">HTH domain-containing protein</fullName>
    </submittedName>
</protein>
<organism evidence="2 3">
    <name type="scientific">Spirosoma oryzae</name>
    <dbReference type="NCBI Taxonomy" id="1469603"/>
    <lineage>
        <taxon>Bacteria</taxon>
        <taxon>Pseudomonadati</taxon>
        <taxon>Bacteroidota</taxon>
        <taxon>Cytophagia</taxon>
        <taxon>Cytophagales</taxon>
        <taxon>Cytophagaceae</taxon>
        <taxon>Spirosoma</taxon>
    </lineage>
</organism>
<evidence type="ECO:0000259" key="1">
    <source>
        <dbReference type="Pfam" id="PF08279"/>
    </source>
</evidence>
<reference evidence="2 3" key="1">
    <citation type="submission" date="2018-03" db="EMBL/GenBank/DDBJ databases">
        <title>Genomic Encyclopedia of Archaeal and Bacterial Type Strains, Phase II (KMG-II): from individual species to whole genera.</title>
        <authorList>
            <person name="Goeker M."/>
        </authorList>
    </citation>
    <scope>NUCLEOTIDE SEQUENCE [LARGE SCALE GENOMIC DNA]</scope>
    <source>
        <strain evidence="2 3">DSM 28354</strain>
    </source>
</reference>
<dbReference type="SUPFAM" id="SSF46785">
    <property type="entry name" value="Winged helix' DNA-binding domain"/>
    <property type="match status" value="1"/>
</dbReference>
<feature type="domain" description="Helix-turn-helix type 11" evidence="1">
    <location>
        <begin position="9"/>
        <end position="54"/>
    </location>
</feature>
<keyword evidence="3" id="KW-1185">Reference proteome</keyword>
<gene>
    <name evidence="2" type="ORF">CLV58_10323</name>
</gene>
<dbReference type="Gene3D" id="1.10.10.10">
    <property type="entry name" value="Winged helix-like DNA-binding domain superfamily/Winged helix DNA-binding domain"/>
    <property type="match status" value="1"/>
</dbReference>
<dbReference type="Pfam" id="PF08279">
    <property type="entry name" value="HTH_11"/>
    <property type="match status" value="1"/>
</dbReference>
<accession>A0A2T0TEK2</accession>
<dbReference type="AlphaFoldDB" id="A0A2T0TEK2"/>
<dbReference type="EMBL" id="PVTE01000003">
    <property type="protein sequence ID" value="PRY44054.1"/>
    <property type="molecule type" value="Genomic_DNA"/>
</dbReference>
<evidence type="ECO:0000313" key="2">
    <source>
        <dbReference type="EMBL" id="PRY44054.1"/>
    </source>
</evidence>
<evidence type="ECO:0000313" key="3">
    <source>
        <dbReference type="Proteomes" id="UP000238375"/>
    </source>
</evidence>